<dbReference type="RefSeq" id="WP_338890854.1">
    <property type="nucleotide sequence ID" value="NZ_CP147846.1"/>
</dbReference>
<accession>A0ABZ2PRR0</accession>
<proteinExistence type="predicted"/>
<dbReference type="EMBL" id="CP147846">
    <property type="protein sequence ID" value="WXG69833.1"/>
    <property type="molecule type" value="Genomic_DNA"/>
</dbReference>
<keyword evidence="3" id="KW-1185">Reference proteome</keyword>
<dbReference type="InterPro" id="IPR010699">
    <property type="entry name" value="DUF1275"/>
</dbReference>
<feature type="transmembrane region" description="Helical" evidence="1">
    <location>
        <begin position="183"/>
        <end position="203"/>
    </location>
</feature>
<feature type="transmembrane region" description="Helical" evidence="1">
    <location>
        <begin position="65"/>
        <end position="87"/>
    </location>
</feature>
<keyword evidence="1" id="KW-0812">Transmembrane</keyword>
<protein>
    <submittedName>
        <fullName evidence="2">YoaK family protein</fullName>
    </submittedName>
</protein>
<dbReference type="PANTHER" id="PTHR37314">
    <property type="entry name" value="SLR0142 PROTEIN"/>
    <property type="match status" value="1"/>
</dbReference>
<dbReference type="PANTHER" id="PTHR37314:SF4">
    <property type="entry name" value="UPF0700 TRANSMEMBRANE PROTEIN YOAK"/>
    <property type="match status" value="1"/>
</dbReference>
<feature type="transmembrane region" description="Helical" evidence="1">
    <location>
        <begin position="99"/>
        <end position="119"/>
    </location>
</feature>
<dbReference type="Proteomes" id="UP001432000">
    <property type="component" value="Chromosome"/>
</dbReference>
<feature type="transmembrane region" description="Helical" evidence="1">
    <location>
        <begin position="21"/>
        <end position="45"/>
    </location>
</feature>
<keyword evidence="1" id="KW-1133">Transmembrane helix</keyword>
<feature type="transmembrane region" description="Helical" evidence="1">
    <location>
        <begin position="125"/>
        <end position="145"/>
    </location>
</feature>
<reference evidence="2 3" key="1">
    <citation type="submission" date="2024-03" db="EMBL/GenBank/DDBJ databases">
        <title>Natural products discovery in diverse microorganisms through a two-stage MS feature dereplication strategy.</title>
        <authorList>
            <person name="Zhang R."/>
        </authorList>
    </citation>
    <scope>NUCLEOTIDE SEQUENCE [LARGE SCALE GENOMIC DNA]</scope>
    <source>
        <strain evidence="2 3">18930</strain>
    </source>
</reference>
<keyword evidence="1" id="KW-0472">Membrane</keyword>
<evidence type="ECO:0000313" key="3">
    <source>
        <dbReference type="Proteomes" id="UP001432000"/>
    </source>
</evidence>
<gene>
    <name evidence="2" type="ORF">WDS16_04600</name>
</gene>
<sequence length="236" mass="24014">MSTSATDFDEPTRPPAIWVPVVLLSFGAGAADAFAFLLLGGIFTANMTGNLVLIGLIEREHYLRVLVGAGTALVVFVGSASIALWFTRATTATVQRRSLTLLAVGAAAQIAIVVVWSMAHRDAGGSMVVGLIGLSALAMAAQTVVARRTKASGALTTTFVTGTIVSLLDDVGRGHRGGAMTRFASVAALVFGAVAVSIVSSSVPVAAPIIPASAGFAAYVVSLNNCLRFGVGKPRG</sequence>
<organism evidence="2 3">
    <name type="scientific">Rhodococcus sovatensis</name>
    <dbReference type="NCBI Taxonomy" id="1805840"/>
    <lineage>
        <taxon>Bacteria</taxon>
        <taxon>Bacillati</taxon>
        <taxon>Actinomycetota</taxon>
        <taxon>Actinomycetes</taxon>
        <taxon>Mycobacteriales</taxon>
        <taxon>Nocardiaceae</taxon>
        <taxon>Rhodococcus</taxon>
    </lineage>
</organism>
<evidence type="ECO:0000256" key="1">
    <source>
        <dbReference type="SAM" id="Phobius"/>
    </source>
</evidence>
<feature type="transmembrane region" description="Helical" evidence="1">
    <location>
        <begin position="209"/>
        <end position="227"/>
    </location>
</feature>
<name>A0ABZ2PRR0_9NOCA</name>
<evidence type="ECO:0000313" key="2">
    <source>
        <dbReference type="EMBL" id="WXG69833.1"/>
    </source>
</evidence>
<dbReference type="Pfam" id="PF06912">
    <property type="entry name" value="DUF1275"/>
    <property type="match status" value="1"/>
</dbReference>